<keyword evidence="6" id="KW-1185">Reference proteome</keyword>
<proteinExistence type="inferred from homology"/>
<reference evidence="5" key="1">
    <citation type="submission" date="2016-03" db="EMBL/GenBank/DDBJ databases">
        <title>Mechanisms controlling the formation of the plant cell surface in tip-growing cells are functionally conserved among land plants.</title>
        <authorList>
            <person name="Honkanen S."/>
            <person name="Jones V.A."/>
            <person name="Morieri G."/>
            <person name="Champion C."/>
            <person name="Hetherington A.J."/>
            <person name="Kelly S."/>
            <person name="Saint-Marcoux D."/>
            <person name="Proust H."/>
            <person name="Prescott H."/>
            <person name="Dolan L."/>
        </authorList>
    </citation>
    <scope>NUCLEOTIDE SEQUENCE [LARGE SCALE GENOMIC DNA]</scope>
    <source>
        <tissue evidence="5">Whole gametophyte</tissue>
    </source>
</reference>
<keyword evidence="4" id="KW-0052">Apoplast</keyword>
<dbReference type="GO" id="GO:0009699">
    <property type="term" value="P:phenylpropanoid biosynthetic process"/>
    <property type="evidence" value="ECO:0007669"/>
    <property type="project" value="UniProtKB-ARBA"/>
</dbReference>
<dbReference type="Proteomes" id="UP000077202">
    <property type="component" value="Unassembled WGS sequence"/>
</dbReference>
<protein>
    <recommendedName>
        <fullName evidence="4">Dirigent protein</fullName>
    </recommendedName>
</protein>
<comment type="function">
    <text evidence="4">Dirigent proteins impart stereoselectivity on the phenoxy radical-coupling reaction, yielding optically active lignans from two molecules of coniferyl alcohol in the biosynthesis of lignans, flavonolignans, and alkaloids and thus plays a central role in plant secondary metabolism.</text>
</comment>
<dbReference type="InterPro" id="IPR044859">
    <property type="entry name" value="Allene_oxi_cyc_Dirigent"/>
</dbReference>
<evidence type="ECO:0000313" key="6">
    <source>
        <dbReference type="Proteomes" id="UP000077202"/>
    </source>
</evidence>
<dbReference type="PANTHER" id="PTHR21495">
    <property type="entry name" value="NUCLEOPORIN-RELATED"/>
    <property type="match status" value="1"/>
</dbReference>
<comment type="caution">
    <text evidence="5">The sequence shown here is derived from an EMBL/GenBank/DDBJ whole genome shotgun (WGS) entry which is preliminary data.</text>
</comment>
<dbReference type="AlphaFoldDB" id="A0A176W7G0"/>
<comment type="similarity">
    <text evidence="1 4">Belongs to the plant dirigent protein family.</text>
</comment>
<accession>A0A176W7G0</accession>
<evidence type="ECO:0000256" key="3">
    <source>
        <dbReference type="ARBA" id="ARBA00022525"/>
    </source>
</evidence>
<evidence type="ECO:0000256" key="4">
    <source>
        <dbReference type="RuleBase" id="RU363099"/>
    </source>
</evidence>
<dbReference type="EMBL" id="LVLJ01001709">
    <property type="protein sequence ID" value="OAE28561.1"/>
    <property type="molecule type" value="Genomic_DNA"/>
</dbReference>
<sequence length="259" mass="27407">MTLSRVDGHAIQVVVAIELRTLPSMERAMVTGFSKSFFLPLCVALLCRCVAAEFDPRLPACTPSSQHSTVLNYFMHDDLDSRPVATAITVVPGVSPLNGGVNPNAFGAIAIFDDSITEGPSVSSKELGRARGFYMFDLMLGSGVGLEFQYTVAFGNGSAFPGSTLSYKGYDKIDDVVREISVVGGTGELRMARGWAVIYTQSLNTTNGGAAILNVTSYLYYGCDAQGTLVSSSTKTSPLLGIVSLLATLSSMIFLQAAV</sequence>
<keyword evidence="3 4" id="KW-0964">Secreted</keyword>
<name>A0A176W7G0_MARPO</name>
<dbReference type="Gene3D" id="2.40.480.10">
    <property type="entry name" value="Allene oxide cyclase-like"/>
    <property type="match status" value="1"/>
</dbReference>
<evidence type="ECO:0000256" key="2">
    <source>
        <dbReference type="ARBA" id="ARBA00011738"/>
    </source>
</evidence>
<dbReference type="InterPro" id="IPR004265">
    <property type="entry name" value="Dirigent"/>
</dbReference>
<organism evidence="5 6">
    <name type="scientific">Marchantia polymorpha subsp. ruderalis</name>
    <dbReference type="NCBI Taxonomy" id="1480154"/>
    <lineage>
        <taxon>Eukaryota</taxon>
        <taxon>Viridiplantae</taxon>
        <taxon>Streptophyta</taxon>
        <taxon>Embryophyta</taxon>
        <taxon>Marchantiophyta</taxon>
        <taxon>Marchantiopsida</taxon>
        <taxon>Marchantiidae</taxon>
        <taxon>Marchantiales</taxon>
        <taxon>Marchantiaceae</taxon>
        <taxon>Marchantia</taxon>
    </lineage>
</organism>
<gene>
    <name evidence="5" type="ORF">AXG93_2175s1440</name>
</gene>
<dbReference type="Pfam" id="PF03018">
    <property type="entry name" value="Dirigent"/>
    <property type="match status" value="1"/>
</dbReference>
<evidence type="ECO:0000256" key="1">
    <source>
        <dbReference type="ARBA" id="ARBA00010746"/>
    </source>
</evidence>
<comment type="subcellular location">
    <subcellularLocation>
        <location evidence="4">Secreted</location>
        <location evidence="4">Extracellular space</location>
        <location evidence="4">Apoplast</location>
    </subcellularLocation>
</comment>
<comment type="subunit">
    <text evidence="2 4">Homodimer.</text>
</comment>
<evidence type="ECO:0000313" key="5">
    <source>
        <dbReference type="EMBL" id="OAE28561.1"/>
    </source>
</evidence>
<dbReference type="GO" id="GO:0048046">
    <property type="term" value="C:apoplast"/>
    <property type="evidence" value="ECO:0007669"/>
    <property type="project" value="UniProtKB-SubCell"/>
</dbReference>